<protein>
    <submittedName>
        <fullName evidence="1">Uncharacterized protein</fullName>
    </submittedName>
</protein>
<dbReference type="KEGG" id="spar:SPRG_04981"/>
<evidence type="ECO:0000313" key="1">
    <source>
        <dbReference type="EMBL" id="KDO29915.1"/>
    </source>
</evidence>
<evidence type="ECO:0000313" key="2">
    <source>
        <dbReference type="Proteomes" id="UP000030745"/>
    </source>
</evidence>
<organism evidence="1 2">
    <name type="scientific">Saprolegnia parasitica (strain CBS 223.65)</name>
    <dbReference type="NCBI Taxonomy" id="695850"/>
    <lineage>
        <taxon>Eukaryota</taxon>
        <taxon>Sar</taxon>
        <taxon>Stramenopiles</taxon>
        <taxon>Oomycota</taxon>
        <taxon>Saprolegniomycetes</taxon>
        <taxon>Saprolegniales</taxon>
        <taxon>Saprolegniaceae</taxon>
        <taxon>Saprolegnia</taxon>
    </lineage>
</organism>
<reference evidence="1 2" key="1">
    <citation type="journal article" date="2013" name="PLoS Genet.">
        <title>Distinctive expansion of potential virulence genes in the genome of the oomycete fish pathogen Saprolegnia parasitica.</title>
        <authorList>
            <person name="Jiang R.H."/>
            <person name="de Bruijn I."/>
            <person name="Haas B.J."/>
            <person name="Belmonte R."/>
            <person name="Lobach L."/>
            <person name="Christie J."/>
            <person name="van den Ackerveken G."/>
            <person name="Bottin A."/>
            <person name="Bulone V."/>
            <person name="Diaz-Moreno S.M."/>
            <person name="Dumas B."/>
            <person name="Fan L."/>
            <person name="Gaulin E."/>
            <person name="Govers F."/>
            <person name="Grenville-Briggs L.J."/>
            <person name="Horner N.R."/>
            <person name="Levin J.Z."/>
            <person name="Mammella M."/>
            <person name="Meijer H.J."/>
            <person name="Morris P."/>
            <person name="Nusbaum C."/>
            <person name="Oome S."/>
            <person name="Phillips A.J."/>
            <person name="van Rooyen D."/>
            <person name="Rzeszutek E."/>
            <person name="Saraiva M."/>
            <person name="Secombes C.J."/>
            <person name="Seidl M.F."/>
            <person name="Snel B."/>
            <person name="Stassen J.H."/>
            <person name="Sykes S."/>
            <person name="Tripathy S."/>
            <person name="van den Berg H."/>
            <person name="Vega-Arreguin J.C."/>
            <person name="Wawra S."/>
            <person name="Young S.K."/>
            <person name="Zeng Q."/>
            <person name="Dieguez-Uribeondo J."/>
            <person name="Russ C."/>
            <person name="Tyler B.M."/>
            <person name="van West P."/>
        </authorList>
    </citation>
    <scope>NUCLEOTIDE SEQUENCE [LARGE SCALE GENOMIC DNA]</scope>
    <source>
        <strain evidence="1 2">CBS 223.65</strain>
    </source>
</reference>
<proteinExistence type="predicted"/>
<dbReference type="VEuPathDB" id="FungiDB:SPRG_04981"/>
<dbReference type="Proteomes" id="UP000030745">
    <property type="component" value="Unassembled WGS sequence"/>
</dbReference>
<sequence length="67" mass="7361">MNSPNVFDVHATSPMQFGTPSIEAPWVSTDNALHQVKEASSLGAWMLDTALDVPMSQLQSTQVYLRI</sequence>
<dbReference type="OrthoDB" id="10311742at2759"/>
<name>A0A067CL22_SAPPC</name>
<dbReference type="GeneID" id="24127396"/>
<dbReference type="EMBL" id="KK583204">
    <property type="protein sequence ID" value="KDO29915.1"/>
    <property type="molecule type" value="Genomic_DNA"/>
</dbReference>
<accession>A0A067CL22</accession>
<dbReference type="RefSeq" id="XP_012199509.1">
    <property type="nucleotide sequence ID" value="XM_012344119.1"/>
</dbReference>
<dbReference type="AlphaFoldDB" id="A0A067CL22"/>
<keyword evidence="2" id="KW-1185">Reference proteome</keyword>
<dbReference type="OMA" id="HATSPMQ"/>
<gene>
    <name evidence="1" type="ORF">SPRG_04981</name>
</gene>